<feature type="compositionally biased region" description="Basic and acidic residues" evidence="13">
    <location>
        <begin position="1"/>
        <end position="10"/>
    </location>
</feature>
<evidence type="ECO:0000256" key="8">
    <source>
        <dbReference type="ARBA" id="ARBA00023121"/>
    </source>
</evidence>
<keyword evidence="7" id="KW-0072">Autophagy</keyword>
<evidence type="ECO:0000256" key="13">
    <source>
        <dbReference type="SAM" id="MobiDB-lite"/>
    </source>
</evidence>
<dbReference type="Gene3D" id="1.20.1270.60">
    <property type="entry name" value="Arfaptin homology (AH) domain/BAR domain"/>
    <property type="match status" value="1"/>
</dbReference>
<comment type="similarity">
    <text evidence="3">Belongs to the sorting nexin family.</text>
</comment>
<dbReference type="FunFam" id="3.30.1520.10:FF:000035">
    <property type="entry name" value="Sorting nexin-4 protein"/>
    <property type="match status" value="1"/>
</dbReference>
<keyword evidence="8" id="KW-0446">Lipid-binding</keyword>
<dbReference type="GO" id="GO:0015031">
    <property type="term" value="P:protein transport"/>
    <property type="evidence" value="ECO:0007669"/>
    <property type="project" value="TreeGrafter"/>
</dbReference>
<comment type="subcellular location">
    <subcellularLocation>
        <location evidence="2">Cytoplasm</location>
    </subcellularLocation>
    <subcellularLocation>
        <location evidence="1">Endosome membrane</location>
        <topology evidence="1">Peripheral membrane protein</topology>
    </subcellularLocation>
</comment>
<dbReference type="InterPro" id="IPR015404">
    <property type="entry name" value="Vps5_C"/>
</dbReference>
<dbReference type="PANTHER" id="PTHR45949">
    <property type="entry name" value="SORTING NEXIN-4"/>
    <property type="match status" value="1"/>
</dbReference>
<dbReference type="PANTHER" id="PTHR45949:SF2">
    <property type="entry name" value="SORTING NEXIN-4"/>
    <property type="match status" value="1"/>
</dbReference>
<dbReference type="InterPro" id="IPR001683">
    <property type="entry name" value="PX_dom"/>
</dbReference>
<gene>
    <name evidence="15" type="ORF">P154DRAFT_444538</name>
</gene>
<evidence type="ECO:0000256" key="9">
    <source>
        <dbReference type="ARBA" id="ARBA00023136"/>
    </source>
</evidence>
<evidence type="ECO:0000256" key="6">
    <source>
        <dbReference type="ARBA" id="ARBA00022753"/>
    </source>
</evidence>
<evidence type="ECO:0000256" key="3">
    <source>
        <dbReference type="ARBA" id="ARBA00010883"/>
    </source>
</evidence>
<dbReference type="OrthoDB" id="205639at2759"/>
<dbReference type="GO" id="GO:0000422">
    <property type="term" value="P:autophagy of mitochondrion"/>
    <property type="evidence" value="ECO:0007669"/>
    <property type="project" value="TreeGrafter"/>
</dbReference>
<evidence type="ECO:0000256" key="12">
    <source>
        <dbReference type="SAM" id="Coils"/>
    </source>
</evidence>
<dbReference type="Pfam" id="PF09325">
    <property type="entry name" value="Vps5"/>
    <property type="match status" value="1"/>
</dbReference>
<evidence type="ECO:0000256" key="11">
    <source>
        <dbReference type="ARBA" id="ARBA00041273"/>
    </source>
</evidence>
<dbReference type="PROSITE" id="PS50195">
    <property type="entry name" value="PX"/>
    <property type="match status" value="1"/>
</dbReference>
<evidence type="ECO:0000256" key="10">
    <source>
        <dbReference type="ARBA" id="ARBA00040748"/>
    </source>
</evidence>
<dbReference type="GO" id="GO:0034727">
    <property type="term" value="P:piecemeal microautophagy of the nucleus"/>
    <property type="evidence" value="ECO:0007669"/>
    <property type="project" value="TreeGrafter"/>
</dbReference>
<reference evidence="15" key="1">
    <citation type="journal article" date="2020" name="Stud. Mycol.">
        <title>101 Dothideomycetes genomes: a test case for predicting lifestyles and emergence of pathogens.</title>
        <authorList>
            <person name="Haridas S."/>
            <person name="Albert R."/>
            <person name="Binder M."/>
            <person name="Bloem J."/>
            <person name="Labutti K."/>
            <person name="Salamov A."/>
            <person name="Andreopoulos B."/>
            <person name="Baker S."/>
            <person name="Barry K."/>
            <person name="Bills G."/>
            <person name="Bluhm B."/>
            <person name="Cannon C."/>
            <person name="Castanera R."/>
            <person name="Culley D."/>
            <person name="Daum C."/>
            <person name="Ezra D."/>
            <person name="Gonzalez J."/>
            <person name="Henrissat B."/>
            <person name="Kuo A."/>
            <person name="Liang C."/>
            <person name="Lipzen A."/>
            <person name="Lutzoni F."/>
            <person name="Magnuson J."/>
            <person name="Mondo S."/>
            <person name="Nolan M."/>
            <person name="Ohm R."/>
            <person name="Pangilinan J."/>
            <person name="Park H.-J."/>
            <person name="Ramirez L."/>
            <person name="Alfaro M."/>
            <person name="Sun H."/>
            <person name="Tritt A."/>
            <person name="Yoshinaga Y."/>
            <person name="Zwiers L.-H."/>
            <person name="Turgeon B."/>
            <person name="Goodwin S."/>
            <person name="Spatafora J."/>
            <person name="Crous P."/>
            <person name="Grigoriev I."/>
        </authorList>
    </citation>
    <scope>NUCLEOTIDE SEQUENCE</scope>
    <source>
        <strain evidence="15">CBS 123094</strain>
    </source>
</reference>
<dbReference type="CDD" id="cd06863">
    <property type="entry name" value="PX_Atg24p"/>
    <property type="match status" value="1"/>
</dbReference>
<dbReference type="GO" id="GO:0032456">
    <property type="term" value="P:endocytic recycling"/>
    <property type="evidence" value="ECO:0007669"/>
    <property type="project" value="TreeGrafter"/>
</dbReference>
<sequence length="422" mass="48211">MAEDFSEGRLETGVGAPQKELPGTKDAYVSYQVTTKSDFKSFQKPEFTVRRRFTDFVFLWKQLSREYPQCAVPPLPDKHKMEYVRGDRFGPDFTQRRAHSLHRFLKRMSLHPVLRRAVLFITFLETPDWNQHMKGRQSRGSSMSDQTPSGGGIVDSIAESFLNTFSKVHKPDKRFIEVSERAGKLTEDLNNVEKVTVRVARRQADLELDYSDLATQCQKLITMEPGVEGPLTSFASSVATTSQGFKGLKEHTDQNYLTSLRDMDAYILALRNLLRTRESKQLDFEALTDYLAKSAADRDHLASQHGSSGLGASGFLRSKVEDLRGIDHEQSRRQRVRKLEVEIERLTGEVEQSKKTTEAFDEHTVKEVNDFERIKAVEFKDTLGDLAEAHIGFFQGTIETWEQFLEDMRKEEDERKAAEGVA</sequence>
<dbReference type="SUPFAM" id="SSF103657">
    <property type="entry name" value="BAR/IMD domain-like"/>
    <property type="match status" value="1"/>
</dbReference>
<dbReference type="SUPFAM" id="SSF64268">
    <property type="entry name" value="PX domain"/>
    <property type="match status" value="1"/>
</dbReference>
<evidence type="ECO:0000259" key="14">
    <source>
        <dbReference type="PROSITE" id="PS50195"/>
    </source>
</evidence>
<organism evidence="15 16">
    <name type="scientific">Amniculicola lignicola CBS 123094</name>
    <dbReference type="NCBI Taxonomy" id="1392246"/>
    <lineage>
        <taxon>Eukaryota</taxon>
        <taxon>Fungi</taxon>
        <taxon>Dikarya</taxon>
        <taxon>Ascomycota</taxon>
        <taxon>Pezizomycotina</taxon>
        <taxon>Dothideomycetes</taxon>
        <taxon>Pleosporomycetidae</taxon>
        <taxon>Pleosporales</taxon>
        <taxon>Amniculicolaceae</taxon>
        <taxon>Amniculicola</taxon>
    </lineage>
</organism>
<evidence type="ECO:0000256" key="7">
    <source>
        <dbReference type="ARBA" id="ARBA00023006"/>
    </source>
</evidence>
<evidence type="ECO:0000256" key="4">
    <source>
        <dbReference type="ARBA" id="ARBA00022448"/>
    </source>
</evidence>
<evidence type="ECO:0000313" key="16">
    <source>
        <dbReference type="Proteomes" id="UP000799779"/>
    </source>
</evidence>
<feature type="domain" description="PX" evidence="14">
    <location>
        <begin position="9"/>
        <end position="131"/>
    </location>
</feature>
<keyword evidence="9" id="KW-0472">Membrane</keyword>
<protein>
    <recommendedName>
        <fullName evidence="10">Sorting nexin-4</fullName>
    </recommendedName>
    <alternativeName>
        <fullName evidence="11">Autophagy-related protein 24</fullName>
    </alternativeName>
</protein>
<feature type="coiled-coil region" evidence="12">
    <location>
        <begin position="329"/>
        <end position="356"/>
    </location>
</feature>
<proteinExistence type="inferred from homology"/>
<dbReference type="Proteomes" id="UP000799779">
    <property type="component" value="Unassembled WGS sequence"/>
</dbReference>
<name>A0A6A5W9T9_9PLEO</name>
<dbReference type="CDD" id="cd07628">
    <property type="entry name" value="BAR_Atg24p"/>
    <property type="match status" value="1"/>
</dbReference>
<dbReference type="InterPro" id="IPR036871">
    <property type="entry name" value="PX_dom_sf"/>
</dbReference>
<dbReference type="InterPro" id="IPR027267">
    <property type="entry name" value="AH/BAR_dom_sf"/>
</dbReference>
<dbReference type="GO" id="GO:0010008">
    <property type="term" value="C:endosome membrane"/>
    <property type="evidence" value="ECO:0007669"/>
    <property type="project" value="UniProtKB-SubCell"/>
</dbReference>
<evidence type="ECO:0000256" key="1">
    <source>
        <dbReference type="ARBA" id="ARBA00004481"/>
    </source>
</evidence>
<keyword evidence="16" id="KW-1185">Reference proteome</keyword>
<evidence type="ECO:0000256" key="2">
    <source>
        <dbReference type="ARBA" id="ARBA00004496"/>
    </source>
</evidence>
<dbReference type="SMART" id="SM00312">
    <property type="entry name" value="PX"/>
    <property type="match status" value="1"/>
</dbReference>
<dbReference type="GO" id="GO:0005769">
    <property type="term" value="C:early endosome"/>
    <property type="evidence" value="ECO:0007669"/>
    <property type="project" value="TreeGrafter"/>
</dbReference>
<dbReference type="GO" id="GO:0035091">
    <property type="term" value="F:phosphatidylinositol binding"/>
    <property type="evidence" value="ECO:0007669"/>
    <property type="project" value="InterPro"/>
</dbReference>
<dbReference type="Pfam" id="PF00787">
    <property type="entry name" value="PX"/>
    <property type="match status" value="1"/>
</dbReference>
<dbReference type="EMBL" id="ML977632">
    <property type="protein sequence ID" value="KAF1995885.1"/>
    <property type="molecule type" value="Genomic_DNA"/>
</dbReference>
<dbReference type="AlphaFoldDB" id="A0A6A5W9T9"/>
<evidence type="ECO:0000313" key="15">
    <source>
        <dbReference type="EMBL" id="KAF1995885.1"/>
    </source>
</evidence>
<accession>A0A6A5W9T9</accession>
<dbReference type="Gene3D" id="3.30.1520.10">
    <property type="entry name" value="Phox-like domain"/>
    <property type="match status" value="1"/>
</dbReference>
<keyword evidence="12" id="KW-0175">Coiled coil</keyword>
<keyword evidence="5" id="KW-0963">Cytoplasm</keyword>
<feature type="region of interest" description="Disordered" evidence="13">
    <location>
        <begin position="1"/>
        <end position="21"/>
    </location>
</feature>
<keyword evidence="6" id="KW-0967">Endosome</keyword>
<dbReference type="FunFam" id="1.20.1270.60:FF:000042">
    <property type="entry name" value="Vacuolar targeting protein Atg24"/>
    <property type="match status" value="1"/>
</dbReference>
<dbReference type="GO" id="GO:0061709">
    <property type="term" value="P:reticulophagy"/>
    <property type="evidence" value="ECO:0007669"/>
    <property type="project" value="TreeGrafter"/>
</dbReference>
<dbReference type="GO" id="GO:0000407">
    <property type="term" value="C:phagophore assembly site"/>
    <property type="evidence" value="ECO:0007669"/>
    <property type="project" value="TreeGrafter"/>
</dbReference>
<keyword evidence="4" id="KW-0813">Transport</keyword>
<evidence type="ECO:0000256" key="5">
    <source>
        <dbReference type="ARBA" id="ARBA00022490"/>
    </source>
</evidence>